<evidence type="ECO:0000256" key="1">
    <source>
        <dbReference type="SAM" id="MobiDB-lite"/>
    </source>
</evidence>
<feature type="compositionally biased region" description="Gly residues" evidence="1">
    <location>
        <begin position="954"/>
        <end position="965"/>
    </location>
</feature>
<accession>A0ABQ6M9I0</accession>
<keyword evidence="2" id="KW-1133">Transmembrane helix</keyword>
<gene>
    <name evidence="4" type="ORF">TeGR_g13742</name>
</gene>
<evidence type="ECO:0000256" key="2">
    <source>
        <dbReference type="SAM" id="Phobius"/>
    </source>
</evidence>
<feature type="region of interest" description="Disordered" evidence="1">
    <location>
        <begin position="928"/>
        <end position="965"/>
    </location>
</feature>
<feature type="compositionally biased region" description="Basic and acidic residues" evidence="1">
    <location>
        <begin position="719"/>
        <end position="728"/>
    </location>
</feature>
<feature type="transmembrane region" description="Helical" evidence="2">
    <location>
        <begin position="658"/>
        <end position="680"/>
    </location>
</feature>
<comment type="caution">
    <text evidence="4">The sequence shown here is derived from an EMBL/GenBank/DDBJ whole genome shotgun (WGS) entry which is preliminary data.</text>
</comment>
<dbReference type="EMBL" id="BRYB01000067">
    <property type="protein sequence ID" value="GMI22018.1"/>
    <property type="molecule type" value="Genomic_DNA"/>
</dbReference>
<sequence>MIALLLLSLLTATTAKITNIDNAAGLAPALNSGSSYDEMVLNPSITYTGTTNNVAGPRLAAVTIRCSDMDAKCRVSGEDTRQVFNLYGDNKANRDEFTAFSGLIVQNGYMNYGAGVYVKKTTLQVSNCIFRDNVSYDDGGAAIYVTSTDVSIVDLYGVQFENNAIISSGGAGADIYRNAGSVTIHDTCNDCDGDWSDRCLLTGYSGAWTGDPLKTFGLIIGTQNSFVCYKDCSPGSGWDLVDASCAPCALGEYGGGSTPCQPCPEGYYGDSAGLTSASQCQACPEGTSAPEGSSSADSCVEPATPSPTLAPTLAPTLEPTSFPTSAPTTVFGQECPTAKPDLNSYQVCTRCSTWKSALFVIGSAIVIIGTCCYMRKISSNPLKIVKLKVLASFWQCSQLTTIVRLPWPRIAVYSIPFSMPFNDLKCISQESTWKSLYWKQTHTLLLTVWVPILILLKIIFMVFSQEPGSIQSQRLGQIFVFLLILWYPAVLQTAIAMYRCYENVETQDWRLVADERIQCSSTFGVNTWTPWVWVIRAHCFFAVWVVGVGLPLWIFRRTRSHLKRRDDSMRSSVPDRCTSAFSDPYKDRFHYFQGVQMLRKFALILATNGPYMVYPLNSSFASLCVNLVFLVIIVRFRPYSFIRSGFFKDDRRYGLLNIMEIWCTACTCVGNICAIIGVFDKEGLEFTGLLFTVTNLTTFACLQGGFGADRRLAKKTLKEREKKADANREHRKKQRALRGSNTSGVQSGDVELEEQGGGNPLRDRDTNDTSISALTQATGLSAVESTGGSTVNRRSSGSNYGDDASIEWTDNVARTHLEDEMAAARQRSPSTKVFNHQRSSWLTTFDDANNALNELSPAEVASAFMEIGLDMYVEAVLAEHLDGEHLMSLALLRDESILDDMLTNVLMMGSDDHRDLVKDWLRDALTGNKGGVNTRSQKRTSAAARMKPQDSGEFGPGAGVGGDTL</sequence>
<feature type="chain" id="PRO_5046652387" evidence="3">
    <location>
        <begin position="16"/>
        <end position="965"/>
    </location>
</feature>
<evidence type="ECO:0000313" key="5">
    <source>
        <dbReference type="Proteomes" id="UP001165060"/>
    </source>
</evidence>
<evidence type="ECO:0000256" key="3">
    <source>
        <dbReference type="SAM" id="SignalP"/>
    </source>
</evidence>
<feature type="transmembrane region" description="Helical" evidence="2">
    <location>
        <begin position="443"/>
        <end position="463"/>
    </location>
</feature>
<dbReference type="Proteomes" id="UP001165060">
    <property type="component" value="Unassembled WGS sequence"/>
</dbReference>
<feature type="transmembrane region" description="Helical" evidence="2">
    <location>
        <begin position="686"/>
        <end position="708"/>
    </location>
</feature>
<dbReference type="SUPFAM" id="SSF51126">
    <property type="entry name" value="Pectin lyase-like"/>
    <property type="match status" value="1"/>
</dbReference>
<name>A0ABQ6M9I0_9STRA</name>
<dbReference type="Gene3D" id="2.10.50.10">
    <property type="entry name" value="Tumor Necrosis Factor Receptor, subunit A, domain 2"/>
    <property type="match status" value="1"/>
</dbReference>
<dbReference type="InterPro" id="IPR012334">
    <property type="entry name" value="Pectin_lyas_fold"/>
</dbReference>
<protein>
    <submittedName>
        <fullName evidence="4">Uncharacterized protein</fullName>
    </submittedName>
</protein>
<feature type="transmembrane region" description="Helical" evidence="2">
    <location>
        <begin position="620"/>
        <end position="637"/>
    </location>
</feature>
<keyword evidence="5" id="KW-1185">Reference proteome</keyword>
<keyword evidence="2" id="KW-0472">Membrane</keyword>
<reference evidence="4 5" key="1">
    <citation type="journal article" date="2023" name="Commun. Biol.">
        <title>Genome analysis of Parmales, the sister group of diatoms, reveals the evolutionary specialization of diatoms from phago-mixotrophs to photoautotrophs.</title>
        <authorList>
            <person name="Ban H."/>
            <person name="Sato S."/>
            <person name="Yoshikawa S."/>
            <person name="Yamada K."/>
            <person name="Nakamura Y."/>
            <person name="Ichinomiya M."/>
            <person name="Sato N."/>
            <person name="Blanc-Mathieu R."/>
            <person name="Endo H."/>
            <person name="Kuwata A."/>
            <person name="Ogata H."/>
        </authorList>
    </citation>
    <scope>NUCLEOTIDE SEQUENCE [LARGE SCALE GENOMIC DNA]</scope>
</reference>
<keyword evidence="2" id="KW-0812">Transmembrane</keyword>
<feature type="transmembrane region" description="Helical" evidence="2">
    <location>
        <begin position="531"/>
        <end position="555"/>
    </location>
</feature>
<keyword evidence="3" id="KW-0732">Signal</keyword>
<feature type="transmembrane region" description="Helical" evidence="2">
    <location>
        <begin position="356"/>
        <end position="375"/>
    </location>
</feature>
<dbReference type="SMART" id="SM01411">
    <property type="entry name" value="Ephrin_rec_like"/>
    <property type="match status" value="1"/>
</dbReference>
<feature type="transmembrane region" description="Helical" evidence="2">
    <location>
        <begin position="475"/>
        <end position="498"/>
    </location>
</feature>
<dbReference type="Gene3D" id="2.160.20.10">
    <property type="entry name" value="Single-stranded right-handed beta-helix, Pectin lyase-like"/>
    <property type="match status" value="1"/>
</dbReference>
<feature type="region of interest" description="Disordered" evidence="1">
    <location>
        <begin position="719"/>
        <end position="804"/>
    </location>
</feature>
<evidence type="ECO:0000313" key="4">
    <source>
        <dbReference type="EMBL" id="GMI22018.1"/>
    </source>
</evidence>
<organism evidence="4 5">
    <name type="scientific">Tetraparma gracilis</name>
    <dbReference type="NCBI Taxonomy" id="2962635"/>
    <lineage>
        <taxon>Eukaryota</taxon>
        <taxon>Sar</taxon>
        <taxon>Stramenopiles</taxon>
        <taxon>Ochrophyta</taxon>
        <taxon>Bolidophyceae</taxon>
        <taxon>Parmales</taxon>
        <taxon>Triparmaceae</taxon>
        <taxon>Tetraparma</taxon>
    </lineage>
</organism>
<feature type="compositionally biased region" description="Polar residues" evidence="1">
    <location>
        <begin position="768"/>
        <end position="799"/>
    </location>
</feature>
<dbReference type="InterPro" id="IPR011050">
    <property type="entry name" value="Pectin_lyase_fold/virulence"/>
</dbReference>
<proteinExistence type="predicted"/>
<feature type="signal peptide" evidence="3">
    <location>
        <begin position="1"/>
        <end position="15"/>
    </location>
</feature>